<dbReference type="Gene3D" id="2.60.120.1440">
    <property type="match status" value="1"/>
</dbReference>
<evidence type="ECO:0000313" key="4">
    <source>
        <dbReference type="EMBL" id="SDN00618.1"/>
    </source>
</evidence>
<dbReference type="PANTHER" id="PTHR30273:SF2">
    <property type="entry name" value="PROTEIN FECR"/>
    <property type="match status" value="1"/>
</dbReference>
<accession>A0A1G9XUZ5</accession>
<dbReference type="InterPro" id="IPR006860">
    <property type="entry name" value="FecR"/>
</dbReference>
<dbReference type="Proteomes" id="UP000199440">
    <property type="component" value="Unassembled WGS sequence"/>
</dbReference>
<name>A0A1G9XUZ5_9FLAO</name>
<evidence type="ECO:0000259" key="3">
    <source>
        <dbReference type="Pfam" id="PF16344"/>
    </source>
</evidence>
<dbReference type="Pfam" id="PF16344">
    <property type="entry name" value="FecR_C"/>
    <property type="match status" value="1"/>
</dbReference>
<protein>
    <submittedName>
        <fullName evidence="4">FecR family protein</fullName>
    </submittedName>
</protein>
<dbReference type="Gene3D" id="3.55.50.30">
    <property type="match status" value="1"/>
</dbReference>
<keyword evidence="1" id="KW-0812">Transmembrane</keyword>
<dbReference type="EMBL" id="FNGV01000019">
    <property type="protein sequence ID" value="SDN00618.1"/>
    <property type="molecule type" value="Genomic_DNA"/>
</dbReference>
<dbReference type="STRING" id="192904.SAMN04488514_11931"/>
<feature type="domain" description="Protein FecR C-terminal" evidence="3">
    <location>
        <begin position="332"/>
        <end position="401"/>
    </location>
</feature>
<evidence type="ECO:0000313" key="5">
    <source>
        <dbReference type="Proteomes" id="UP000199440"/>
    </source>
</evidence>
<keyword evidence="1" id="KW-0472">Membrane</keyword>
<keyword evidence="1" id="KW-1133">Transmembrane helix</keyword>
<keyword evidence="5" id="KW-1185">Reference proteome</keyword>
<reference evidence="4 5" key="1">
    <citation type="submission" date="2016-10" db="EMBL/GenBank/DDBJ databases">
        <authorList>
            <person name="de Groot N.N."/>
        </authorList>
    </citation>
    <scope>NUCLEOTIDE SEQUENCE [LARGE SCALE GENOMIC DNA]</scope>
    <source>
        <strain evidence="4 5">DSM 19886</strain>
    </source>
</reference>
<evidence type="ECO:0000259" key="2">
    <source>
        <dbReference type="Pfam" id="PF04773"/>
    </source>
</evidence>
<dbReference type="InterPro" id="IPR012373">
    <property type="entry name" value="Ferrdict_sens_TM"/>
</dbReference>
<dbReference type="GO" id="GO:0016989">
    <property type="term" value="F:sigma factor antagonist activity"/>
    <property type="evidence" value="ECO:0007669"/>
    <property type="project" value="TreeGrafter"/>
</dbReference>
<dbReference type="AlphaFoldDB" id="A0A1G9XUZ5"/>
<dbReference type="PANTHER" id="PTHR30273">
    <property type="entry name" value="PERIPLASMIC SIGNAL SENSOR AND SIGMA FACTOR ACTIVATOR FECR-RELATED"/>
    <property type="match status" value="1"/>
</dbReference>
<feature type="domain" description="FecR protein" evidence="2">
    <location>
        <begin position="193"/>
        <end position="288"/>
    </location>
</feature>
<gene>
    <name evidence="4" type="ORF">SAMN04488514_11931</name>
</gene>
<dbReference type="InterPro" id="IPR032508">
    <property type="entry name" value="FecR_C"/>
</dbReference>
<proteinExistence type="predicted"/>
<dbReference type="OrthoDB" id="649666at2"/>
<evidence type="ECO:0000256" key="1">
    <source>
        <dbReference type="SAM" id="Phobius"/>
    </source>
</evidence>
<dbReference type="Pfam" id="PF04773">
    <property type="entry name" value="FecR"/>
    <property type="match status" value="1"/>
</dbReference>
<feature type="transmembrane region" description="Helical" evidence="1">
    <location>
        <begin position="90"/>
        <end position="110"/>
    </location>
</feature>
<sequence>MRLINGINYNMSKTIKTLIVKYLTKEATISELDELSRQIDDSSNKEELIKYIKINHAIDFNMKKFGTDNSKKQLLEYIEREKKTQTRRKAFNVVKYAAVILLLFGLGYFYKNGFQQKTPTPLNTKEMAPVVSIDPINVGSDKATLTLEDGTQIDLEKGKTLHTKNIQSNGEKLEYAPTDSSNTEIVYNYLTIPRGGQFHLKLADGTLVWLNSESQLKYPVDFVEGATREVELVYGEAYFEVSPSTQHKGATFKVLNPSQEIEVLGTAFNVNAYKDEKNVYTTLVEGEVSISVGTTKQILRPNQQSKVNLENSNVTIIPVNVAYEVSWKKGFFSFKGKSLEDIAKVLSRWYDVNIIFSRPELKNVKFNGVLSKEETIEEILNSILTTNSIKAYEIKNKKITIK</sequence>
<organism evidence="4 5">
    <name type="scientific">Kriegella aquimaris</name>
    <dbReference type="NCBI Taxonomy" id="192904"/>
    <lineage>
        <taxon>Bacteria</taxon>
        <taxon>Pseudomonadati</taxon>
        <taxon>Bacteroidota</taxon>
        <taxon>Flavobacteriia</taxon>
        <taxon>Flavobacteriales</taxon>
        <taxon>Flavobacteriaceae</taxon>
        <taxon>Kriegella</taxon>
    </lineage>
</organism>